<reference evidence="1" key="1">
    <citation type="journal article" date="2019" name="Sci. Rep.">
        <title>Draft genome of Tanacetum cinerariifolium, the natural source of mosquito coil.</title>
        <authorList>
            <person name="Yamashiro T."/>
            <person name="Shiraishi A."/>
            <person name="Satake H."/>
            <person name="Nakayama K."/>
        </authorList>
    </citation>
    <scope>NUCLEOTIDE SEQUENCE</scope>
</reference>
<evidence type="ECO:0000313" key="1">
    <source>
        <dbReference type="EMBL" id="GFD59657.1"/>
    </source>
</evidence>
<organism evidence="1">
    <name type="scientific">Tanacetum cinerariifolium</name>
    <name type="common">Dalmatian daisy</name>
    <name type="synonym">Chrysanthemum cinerariifolium</name>
    <dbReference type="NCBI Taxonomy" id="118510"/>
    <lineage>
        <taxon>Eukaryota</taxon>
        <taxon>Viridiplantae</taxon>
        <taxon>Streptophyta</taxon>
        <taxon>Embryophyta</taxon>
        <taxon>Tracheophyta</taxon>
        <taxon>Spermatophyta</taxon>
        <taxon>Magnoliopsida</taxon>
        <taxon>eudicotyledons</taxon>
        <taxon>Gunneridae</taxon>
        <taxon>Pentapetalae</taxon>
        <taxon>asterids</taxon>
        <taxon>campanulids</taxon>
        <taxon>Asterales</taxon>
        <taxon>Asteraceae</taxon>
        <taxon>Asteroideae</taxon>
        <taxon>Anthemideae</taxon>
        <taxon>Anthemidinae</taxon>
        <taxon>Tanacetum</taxon>
    </lineage>
</organism>
<name>A0A699XJ35_TANCI</name>
<sequence length="42" mass="3960">RSRAGAGRRVPLAAAAAVALAAVGAGGVSALVHPTAWAAAYC</sequence>
<feature type="non-terminal residue" evidence="1">
    <location>
        <position position="1"/>
    </location>
</feature>
<dbReference type="EMBL" id="BKCJ011867745">
    <property type="protein sequence ID" value="GFD59657.1"/>
    <property type="molecule type" value="Genomic_DNA"/>
</dbReference>
<comment type="caution">
    <text evidence="1">The sequence shown here is derived from an EMBL/GenBank/DDBJ whole genome shotgun (WGS) entry which is preliminary data.</text>
</comment>
<protein>
    <submittedName>
        <fullName evidence="1">Uncharacterized protein</fullName>
    </submittedName>
</protein>
<gene>
    <name evidence="1" type="ORF">Tci_931626</name>
</gene>
<dbReference type="AlphaFoldDB" id="A0A699XJ35"/>
<accession>A0A699XJ35</accession>
<proteinExistence type="predicted"/>